<dbReference type="Proteomes" id="UP000197050">
    <property type="component" value="Chromosome"/>
</dbReference>
<evidence type="ECO:0000256" key="2">
    <source>
        <dbReference type="SAM" id="MobiDB-lite"/>
    </source>
</evidence>
<sequence length="911" mass="96227">MADDTERLVLQMSADLRRFEREMARSRQVADRRLAEVETRARQADRNLSRIMDDAGRNMVGSLQRSLSAIAPTLAAAFSVDQVIKYADSYTQLQNRLKAAGLEGEALKRVEDALFETANRNGLQVQATAELYQRASLSRERLGASESELLALVSGTAAALKVQGTSAEAASGPLLQLGQVLGGAKVQAEEYNSLIDGLPVLLQAAAKGSDRFGGDVAKLTAAVKDGKVSSQEFFQALMRGFPEIEKQAGAAATTVGAALQTLDNEFGRFVGQADGSLSASARLAEGIIALSRNLDVVTQVVGAVAVVMGTRFVLAMTAGSGAMIANGLAAARLSVFQTAMTASMMGTTRAALVSTTAMRGFTAAIAANPVGALIVAVTALAAGIYLLKRRADEGSAALQAQKQQAELTKTATDSYREAVELARDANGDAKKAALELAEARRQETIQTIANTKEQLNNARATLAAARARQVSSEKYLNSLAGAALAGGGGMAGAAGQASVRSGRQAEVNDAQRVAAAYEADLARAESELAKVDALAKAPPTVVAPVAPDAPKASRSRSSTGPTPEELARQREMLALQGRIEVLRAQGRTADADASQRRLDILNLTKQYEDAGFENAKALAELQINSVARAEAAARGREAGREQAQKFLDMAIEGQRRQNDQLLDQVSLEAELARLSGDPRRIEQAERELYIEQRTNDLLRERTGLISDADRQSARRQASAEYARIDTADLTGRVRGEIVDGLRDGLRALAEGDVGGFFVSLADRFTDRILNNLAEDLADIVMDAFKGSSGGSGGNWLSAIFSTLAGKRATGGPVTAGQSYLVGERRPEVFVPNTAGTIIPSVNAAMAQTQKAASYQAAPVVRLIVDEGTMFATRVQQISGPISVQTAGMGVAYAQDQQRAAATRRRQSFVGG</sequence>
<reference evidence="6" key="1">
    <citation type="submission" date="2017-06" db="EMBL/GenBank/DDBJ databases">
        <title>FDA dAtabase for Regulatory Grade micrObial Sequences (FDA-ARGOS): Supporting development and validation of Infectious Disease Dx tests.</title>
        <authorList>
            <person name="Minogue T."/>
            <person name="Wolcott M."/>
            <person name="Wasieloski L."/>
            <person name="Aguilar W."/>
            <person name="Moore D."/>
            <person name="Tallon L."/>
            <person name="Sadzewicz L."/>
            <person name="Sengamalay N."/>
            <person name="Ott S."/>
            <person name="Godinez A."/>
            <person name="Nagaraj S."/>
            <person name="Nadendla S."/>
            <person name="Geyer C."/>
            <person name="Sichtig H."/>
        </authorList>
    </citation>
    <scope>NUCLEOTIDE SEQUENCE [LARGE SCALE GENOMIC DNA]</scope>
    <source>
        <strain evidence="6">FDAARGOS_289</strain>
    </source>
</reference>
<dbReference type="NCBIfam" id="TIGR02675">
    <property type="entry name" value="tape_meas_nterm"/>
    <property type="match status" value="1"/>
</dbReference>
<dbReference type="GeneID" id="34014512"/>
<organism evidence="5 6">
    <name type="scientific">Brevundimonas vesicularis</name>
    <name type="common">Pseudomonas vesicularis</name>
    <dbReference type="NCBI Taxonomy" id="41276"/>
    <lineage>
        <taxon>Bacteria</taxon>
        <taxon>Pseudomonadati</taxon>
        <taxon>Pseudomonadota</taxon>
        <taxon>Alphaproteobacteria</taxon>
        <taxon>Caulobacterales</taxon>
        <taxon>Caulobacteraceae</taxon>
        <taxon>Brevundimonas</taxon>
    </lineage>
</organism>
<dbReference type="EMBL" id="CP022048">
    <property type="protein sequence ID" value="ASE38475.1"/>
    <property type="molecule type" value="Genomic_DNA"/>
</dbReference>
<evidence type="ECO:0000259" key="4">
    <source>
        <dbReference type="Pfam" id="PF20155"/>
    </source>
</evidence>
<keyword evidence="3" id="KW-0812">Transmembrane</keyword>
<evidence type="ECO:0000256" key="1">
    <source>
        <dbReference type="SAM" id="Coils"/>
    </source>
</evidence>
<dbReference type="AlphaFoldDB" id="A0A1Z3U5E8"/>
<feature type="region of interest" description="Disordered" evidence="2">
    <location>
        <begin position="542"/>
        <end position="566"/>
    </location>
</feature>
<feature type="transmembrane region" description="Helical" evidence="3">
    <location>
        <begin position="365"/>
        <end position="387"/>
    </location>
</feature>
<dbReference type="InterPro" id="IPR013491">
    <property type="entry name" value="Tape_meas_N"/>
</dbReference>
<evidence type="ECO:0000256" key="3">
    <source>
        <dbReference type="SAM" id="Phobius"/>
    </source>
</evidence>
<gene>
    <name evidence="5" type="ORF">CEP68_02555</name>
</gene>
<name>A0A1Z3U5E8_BREVE</name>
<proteinExistence type="predicted"/>
<evidence type="ECO:0000313" key="5">
    <source>
        <dbReference type="EMBL" id="ASE38475.1"/>
    </source>
</evidence>
<dbReference type="KEGG" id="bvc:CEP68_02555"/>
<accession>A0A1Z3U5E8</accession>
<feature type="domain" description="Tape measure protein N-terminal" evidence="4">
    <location>
        <begin position="82"/>
        <end position="274"/>
    </location>
</feature>
<feature type="coiled-coil region" evidence="1">
    <location>
        <begin position="2"/>
        <end position="54"/>
    </location>
</feature>
<keyword evidence="1" id="KW-0175">Coiled coil</keyword>
<keyword evidence="3" id="KW-1133">Transmembrane helix</keyword>
<feature type="coiled-coil region" evidence="1">
    <location>
        <begin position="422"/>
        <end position="468"/>
    </location>
</feature>
<dbReference type="RefSeq" id="WP_088582287.1">
    <property type="nucleotide sequence ID" value="NZ_CP022048.2"/>
</dbReference>
<keyword evidence="3" id="KW-0472">Membrane</keyword>
<protein>
    <recommendedName>
        <fullName evidence="4">Tape measure protein N-terminal domain-containing protein</fullName>
    </recommendedName>
</protein>
<dbReference type="Pfam" id="PF20155">
    <property type="entry name" value="TMP_3"/>
    <property type="match status" value="1"/>
</dbReference>
<feature type="coiled-coil region" evidence="1">
    <location>
        <begin position="507"/>
        <end position="534"/>
    </location>
</feature>
<feature type="compositionally biased region" description="Low complexity" evidence="2">
    <location>
        <begin position="542"/>
        <end position="552"/>
    </location>
</feature>
<evidence type="ECO:0000313" key="6">
    <source>
        <dbReference type="Proteomes" id="UP000197050"/>
    </source>
</evidence>